<evidence type="ECO:0000313" key="1">
    <source>
        <dbReference type="EMBL" id="ACL48160.1"/>
    </source>
</evidence>
<dbReference type="EMBL" id="CP001358">
    <property type="protein sequence ID" value="ACL48160.1"/>
    <property type="molecule type" value="Genomic_DNA"/>
</dbReference>
<gene>
    <name evidence="1" type="ordered locus">Ddes_0245</name>
</gene>
<sequence>MSDFRLTIKSDARNSLLDRQLNAFKHDVRARQKHAHALGGMVRSAAKQNIRGQKTFEGQPFTPRQASRKKAAMLRGLAKKLAVISKASEGGGVIVGWRNNFEAGIAGRHQWGQGEDWTPQRARAERGIPNYKAPCTRAQAKALNQAGYRRARKGKPAKKMSAKALQQSLTLGQAALILRLMRTGQAKGKQHWRDTVPARPFLGVTSAKAKEYSEQLAAKIMQTTRKG</sequence>
<dbReference type="KEGG" id="dds:Ddes_0245"/>
<dbReference type="STRING" id="525146.Ddes_0245"/>
<dbReference type="HOGENOM" id="CLU_102102_1_0_7"/>
<name>B8J323_DESDA</name>
<organism evidence="1">
    <name type="scientific">Desulfovibrio desulfuricans (strain ATCC 27774 / DSM 6949 / MB)</name>
    <dbReference type="NCBI Taxonomy" id="525146"/>
    <lineage>
        <taxon>Bacteria</taxon>
        <taxon>Pseudomonadati</taxon>
        <taxon>Thermodesulfobacteriota</taxon>
        <taxon>Desulfovibrionia</taxon>
        <taxon>Desulfovibrionales</taxon>
        <taxon>Desulfovibrionaceae</taxon>
        <taxon>Desulfovibrio</taxon>
    </lineage>
</organism>
<dbReference type="InterPro" id="IPR006522">
    <property type="entry name" value="Phage_virion_morphogenesis"/>
</dbReference>
<reference evidence="1" key="1">
    <citation type="submission" date="2009-01" db="EMBL/GenBank/DDBJ databases">
        <title>Complete sequence of Desulfovibrio desulfuricans subsp. desulfuricans str. ATCC 27774.</title>
        <authorList>
            <consortium name="US DOE Joint Genome Institute"/>
            <person name="Lucas S."/>
            <person name="Copeland A."/>
            <person name="Lapidus A."/>
            <person name="Glavina del Rio T."/>
            <person name="Tice H."/>
            <person name="Bruce D."/>
            <person name="Goodwin L."/>
            <person name="Pitluck S."/>
            <person name="Sims D."/>
            <person name="Lu M."/>
            <person name="Kiss H."/>
            <person name="Meineke L."/>
            <person name="Brettin T."/>
            <person name="Detter J.C."/>
            <person name="Han C."/>
            <person name="Larimer F."/>
            <person name="Land M."/>
            <person name="Hauser L."/>
            <person name="Kyrpides N."/>
            <person name="Ovchinnikova G."/>
            <person name="Hazen T.C."/>
        </authorList>
    </citation>
    <scope>NUCLEOTIDE SEQUENCE [LARGE SCALE GENOMIC DNA]</scope>
    <source>
        <strain evidence="1">ATCC 27774</strain>
    </source>
</reference>
<dbReference type="eggNOG" id="ENOG5032B9K">
    <property type="taxonomic scope" value="Bacteria"/>
</dbReference>
<accession>B8J323</accession>
<protein>
    <submittedName>
        <fullName evidence="1">Phage virion morphogenesis protein</fullName>
    </submittedName>
</protein>
<proteinExistence type="predicted"/>
<dbReference type="Pfam" id="PF05069">
    <property type="entry name" value="Phage_tail_S"/>
    <property type="match status" value="1"/>
</dbReference>
<dbReference type="AlphaFoldDB" id="B8J323"/>